<feature type="compositionally biased region" description="Low complexity" evidence="1">
    <location>
        <begin position="50"/>
        <end position="68"/>
    </location>
</feature>
<gene>
    <name evidence="3" type="ORF">ABIF63_005941</name>
</gene>
<feature type="compositionally biased region" description="Basic and acidic residues" evidence="1">
    <location>
        <begin position="69"/>
        <end position="82"/>
    </location>
</feature>
<name>A0ABV2RY19_BRAJP</name>
<dbReference type="EMBL" id="JBEPTQ010000002">
    <property type="protein sequence ID" value="MET4721835.1"/>
    <property type="molecule type" value="Genomic_DNA"/>
</dbReference>
<organism evidence="3 4">
    <name type="scientific">Bradyrhizobium japonicum</name>
    <dbReference type="NCBI Taxonomy" id="375"/>
    <lineage>
        <taxon>Bacteria</taxon>
        <taxon>Pseudomonadati</taxon>
        <taxon>Pseudomonadota</taxon>
        <taxon>Alphaproteobacteria</taxon>
        <taxon>Hyphomicrobiales</taxon>
        <taxon>Nitrobacteraceae</taxon>
        <taxon>Bradyrhizobium</taxon>
    </lineage>
</organism>
<feature type="signal peptide" evidence="2">
    <location>
        <begin position="1"/>
        <end position="21"/>
    </location>
</feature>
<keyword evidence="4" id="KW-1185">Reference proteome</keyword>
<evidence type="ECO:0000313" key="3">
    <source>
        <dbReference type="EMBL" id="MET4721835.1"/>
    </source>
</evidence>
<comment type="caution">
    <text evidence="3">The sequence shown here is derived from an EMBL/GenBank/DDBJ whole genome shotgun (WGS) entry which is preliminary data.</text>
</comment>
<dbReference type="Proteomes" id="UP001549291">
    <property type="component" value="Unassembled WGS sequence"/>
</dbReference>
<evidence type="ECO:0000313" key="4">
    <source>
        <dbReference type="Proteomes" id="UP001549291"/>
    </source>
</evidence>
<sequence length="99" mass="9808">MNARLSIATAVLVLSTASALAQSAGAPSGRGATTGDPAASSAAPNKDPRGTTGLSPGSSSGSGASTSGGKDDNGDQVRDRMPDSNMTVRPQNQQPERPR</sequence>
<evidence type="ECO:0000256" key="2">
    <source>
        <dbReference type="SAM" id="SignalP"/>
    </source>
</evidence>
<protein>
    <submittedName>
        <fullName evidence="3">Uncharacterized protein</fullName>
    </submittedName>
</protein>
<reference evidence="3 4" key="1">
    <citation type="submission" date="2024-06" db="EMBL/GenBank/DDBJ databases">
        <title>Genomic Encyclopedia of Type Strains, Phase V (KMG-V): Genome sequencing to study the core and pangenomes of soil and plant-associated prokaryotes.</title>
        <authorList>
            <person name="Whitman W."/>
        </authorList>
    </citation>
    <scope>NUCLEOTIDE SEQUENCE [LARGE SCALE GENOMIC DNA]</scope>
    <source>
        <strain evidence="3 4">USDA 160</strain>
    </source>
</reference>
<feature type="chain" id="PRO_5047183127" evidence="2">
    <location>
        <begin position="22"/>
        <end position="99"/>
    </location>
</feature>
<proteinExistence type="predicted"/>
<feature type="region of interest" description="Disordered" evidence="1">
    <location>
        <begin position="19"/>
        <end position="99"/>
    </location>
</feature>
<accession>A0ABV2RY19</accession>
<keyword evidence="2" id="KW-0732">Signal</keyword>
<feature type="compositionally biased region" description="Polar residues" evidence="1">
    <location>
        <begin position="84"/>
        <end position="99"/>
    </location>
</feature>
<evidence type="ECO:0000256" key="1">
    <source>
        <dbReference type="SAM" id="MobiDB-lite"/>
    </source>
</evidence>